<dbReference type="SMART" id="SM00422">
    <property type="entry name" value="HTH_MERR"/>
    <property type="match status" value="1"/>
</dbReference>
<dbReference type="InterPro" id="IPR010499">
    <property type="entry name" value="AraC_E-bd"/>
</dbReference>
<evidence type="ECO:0000313" key="5">
    <source>
        <dbReference type="Proteomes" id="UP000198891"/>
    </source>
</evidence>
<reference evidence="4 5" key="1">
    <citation type="submission" date="2016-10" db="EMBL/GenBank/DDBJ databases">
        <authorList>
            <person name="de Groot N.N."/>
        </authorList>
    </citation>
    <scope>NUCLEOTIDE SEQUENCE [LARGE SCALE GENOMIC DNA]</scope>
    <source>
        <strain evidence="4 5">CGMCC 4.3491</strain>
    </source>
</reference>
<dbReference type="Proteomes" id="UP000198891">
    <property type="component" value="Unassembled WGS sequence"/>
</dbReference>
<dbReference type="InterPro" id="IPR009061">
    <property type="entry name" value="DNA-bd_dom_put_sf"/>
</dbReference>
<dbReference type="CDD" id="cd01107">
    <property type="entry name" value="HTH_BmrR"/>
    <property type="match status" value="1"/>
</dbReference>
<dbReference type="AlphaFoldDB" id="A0A1H3MMV5"/>
<dbReference type="SUPFAM" id="SSF46955">
    <property type="entry name" value="Putative DNA-binding domain"/>
    <property type="match status" value="1"/>
</dbReference>
<gene>
    <name evidence="4" type="ORF">SAMN05216554_1485</name>
</gene>
<dbReference type="Gene3D" id="3.20.80.10">
    <property type="entry name" value="Regulatory factor, effector binding domain"/>
    <property type="match status" value="1"/>
</dbReference>
<evidence type="ECO:0000256" key="2">
    <source>
        <dbReference type="SAM" id="MobiDB-lite"/>
    </source>
</evidence>
<dbReference type="Gene3D" id="1.10.1660.10">
    <property type="match status" value="1"/>
</dbReference>
<dbReference type="PANTHER" id="PTHR30204">
    <property type="entry name" value="REDOX-CYCLING DRUG-SENSING TRANSCRIPTIONAL ACTIVATOR SOXR"/>
    <property type="match status" value="1"/>
</dbReference>
<dbReference type="EMBL" id="FNPZ01000001">
    <property type="protein sequence ID" value="SDY77768.1"/>
    <property type="molecule type" value="Genomic_DNA"/>
</dbReference>
<organism evidence="4 5">
    <name type="scientific">Herbiconiux ginsengi</name>
    <dbReference type="NCBI Taxonomy" id="381665"/>
    <lineage>
        <taxon>Bacteria</taxon>
        <taxon>Bacillati</taxon>
        <taxon>Actinomycetota</taxon>
        <taxon>Actinomycetes</taxon>
        <taxon>Micrococcales</taxon>
        <taxon>Microbacteriaceae</taxon>
        <taxon>Herbiconiux</taxon>
    </lineage>
</organism>
<proteinExistence type="predicted"/>
<dbReference type="InterPro" id="IPR000551">
    <property type="entry name" value="MerR-type_HTH_dom"/>
</dbReference>
<accession>A0A1H3MMV5</accession>
<dbReference type="SMART" id="SM00871">
    <property type="entry name" value="AraC_E_bind"/>
    <property type="match status" value="1"/>
</dbReference>
<keyword evidence="1 4" id="KW-0238">DNA-binding</keyword>
<dbReference type="PANTHER" id="PTHR30204:SF97">
    <property type="entry name" value="MERR FAMILY REGULATORY PROTEIN"/>
    <property type="match status" value="1"/>
</dbReference>
<keyword evidence="5" id="KW-1185">Reference proteome</keyword>
<dbReference type="Pfam" id="PF13411">
    <property type="entry name" value="MerR_1"/>
    <property type="match status" value="1"/>
</dbReference>
<dbReference type="OrthoDB" id="9802039at2"/>
<dbReference type="SUPFAM" id="SSF55136">
    <property type="entry name" value="Probable bacterial effector-binding domain"/>
    <property type="match status" value="1"/>
</dbReference>
<dbReference type="PROSITE" id="PS50937">
    <property type="entry name" value="HTH_MERR_2"/>
    <property type="match status" value="1"/>
</dbReference>
<evidence type="ECO:0000313" key="4">
    <source>
        <dbReference type="EMBL" id="SDY77768.1"/>
    </source>
</evidence>
<dbReference type="STRING" id="381665.SAMN05216554_1485"/>
<dbReference type="GO" id="GO:0003677">
    <property type="term" value="F:DNA binding"/>
    <property type="evidence" value="ECO:0007669"/>
    <property type="project" value="UniProtKB-KW"/>
</dbReference>
<dbReference type="InterPro" id="IPR047057">
    <property type="entry name" value="MerR_fam"/>
</dbReference>
<name>A0A1H3MMV5_9MICO</name>
<feature type="region of interest" description="Disordered" evidence="2">
    <location>
        <begin position="206"/>
        <end position="237"/>
    </location>
</feature>
<feature type="compositionally biased region" description="Gly residues" evidence="2">
    <location>
        <begin position="213"/>
        <end position="234"/>
    </location>
</feature>
<dbReference type="InterPro" id="IPR011256">
    <property type="entry name" value="Reg_factor_effector_dom_sf"/>
</dbReference>
<dbReference type="RefSeq" id="WP_092550795.1">
    <property type="nucleotide sequence ID" value="NZ_FNPZ01000001.1"/>
</dbReference>
<protein>
    <submittedName>
        <fullName evidence="4">DNA-binding transcriptional regulator, MerR family</fullName>
    </submittedName>
</protein>
<evidence type="ECO:0000256" key="1">
    <source>
        <dbReference type="ARBA" id="ARBA00023125"/>
    </source>
</evidence>
<feature type="domain" description="HTH merR-type" evidence="3">
    <location>
        <begin position="5"/>
        <end position="75"/>
    </location>
</feature>
<dbReference type="GO" id="GO:0003700">
    <property type="term" value="F:DNA-binding transcription factor activity"/>
    <property type="evidence" value="ECO:0007669"/>
    <property type="project" value="InterPro"/>
</dbReference>
<sequence>MNSPALSIGEFSRMTHLSAKALRFYHREGLLEPSGIDPANGYREYSLEQLPTAQVIRRFRALDMPVDIIRAVLAASDPRERNALIVAHLGRMEEQLASTRAAVESLRSLLEHPSTGGGVEVAGGAGIAVERRSLPATEVLRIDDVIDLADLGRWYTDAFHELDAAVARSGLPATGPRGGLWSTELFRDERGAATVFRPVALPGTVASDRTRAGGAGQGGAGQGGAGQGGAGRGGAAATAAWGGDGRVRAGTLAGGDFAVTVHSGGDAEIDRSYGALGAYVARHELSIEAPVRESYLVSELDGPADPVTEIAWPIFRTAE</sequence>
<evidence type="ECO:0000259" key="3">
    <source>
        <dbReference type="PROSITE" id="PS50937"/>
    </source>
</evidence>